<dbReference type="InParanoid" id="K5WCA1"/>
<sequence>MTIKESTQRPPGQQQFWWSNAIVFVGTHIAACAGVYYQPLSSTPKATLVLSVVLWQAACLGITIGYHRLYSHRSFEAGVKTRALLALLGSSAAQGSIKVRCPVMRHRLHHACRYSATRGLLWSHMGWIFYKQRYERMSLVDKDDLDEDLVSTALFTAILVPTIIGSFWHDAIGAFIWAGLVSRLVGRLAHWDGLQPYSDENTSRLNLIVALLTCGEGNHNFHSFPQDFRAGPSAYDWDPSKWVILALHRLGLVKGLRKARDKDLSHARWRMHVKTQVATPDVLIAPNSSESQTAPMSISDVCVYVERAEGRCILLIDDMVIDATAYTIDHPGGAALLRKYAIKPEVILEDNLEDHIKELRQNATAAFHGGMNKHTLAARDRLRELAIARLVGH</sequence>
<dbReference type="GO" id="GO:0005789">
    <property type="term" value="C:endoplasmic reticulum membrane"/>
    <property type="evidence" value="ECO:0007669"/>
    <property type="project" value="TreeGrafter"/>
</dbReference>
<dbReference type="GeneID" id="18909059"/>
<evidence type="ECO:0000313" key="14">
    <source>
        <dbReference type="Proteomes" id="UP000008370"/>
    </source>
</evidence>
<dbReference type="EMBL" id="JH930468">
    <property type="protein sequence ID" value="EKM61593.1"/>
    <property type="molecule type" value="Genomic_DNA"/>
</dbReference>
<dbReference type="Gene3D" id="3.10.120.10">
    <property type="entry name" value="Cytochrome b5-like heme/steroid binding domain"/>
    <property type="match status" value="1"/>
</dbReference>
<accession>K5WCA1</accession>
<comment type="domain">
    <text evidence="11">The histidine box domains are involved in binding the catalytic metal ions.</text>
</comment>
<organism evidence="13 14">
    <name type="scientific">Phanerochaete carnosa (strain HHB-10118-sp)</name>
    <name type="common">White-rot fungus</name>
    <name type="synonym">Peniophora carnosa</name>
    <dbReference type="NCBI Taxonomy" id="650164"/>
    <lineage>
        <taxon>Eukaryota</taxon>
        <taxon>Fungi</taxon>
        <taxon>Dikarya</taxon>
        <taxon>Basidiomycota</taxon>
        <taxon>Agaricomycotina</taxon>
        <taxon>Agaricomycetes</taxon>
        <taxon>Polyporales</taxon>
        <taxon>Phanerochaetaceae</taxon>
        <taxon>Phanerochaete</taxon>
    </lineage>
</organism>
<feature type="transmembrane region" description="Helical" evidence="12">
    <location>
        <begin position="16"/>
        <end position="36"/>
    </location>
</feature>
<keyword evidence="6 12" id="KW-1133">Transmembrane helix</keyword>
<feature type="transmembrane region" description="Helical" evidence="12">
    <location>
        <begin position="150"/>
        <end position="178"/>
    </location>
</feature>
<evidence type="ECO:0000256" key="5">
    <source>
        <dbReference type="ARBA" id="ARBA00022832"/>
    </source>
</evidence>
<dbReference type="STRING" id="650164.K5WCA1"/>
<evidence type="ECO:0008006" key="15">
    <source>
        <dbReference type="Google" id="ProtNLM"/>
    </source>
</evidence>
<keyword evidence="8" id="KW-0443">Lipid metabolism</keyword>
<protein>
    <recommendedName>
        <fullName evidence="15">Stearoyl-CoA 9-desaturase</fullName>
    </recommendedName>
</protein>
<dbReference type="PANTHER" id="PTHR11351:SF31">
    <property type="entry name" value="DESATURASE 1, ISOFORM A-RELATED"/>
    <property type="match status" value="1"/>
</dbReference>
<feature type="transmembrane region" description="Helical" evidence="12">
    <location>
        <begin position="48"/>
        <end position="69"/>
    </location>
</feature>
<gene>
    <name evidence="13" type="ORF">PHACADRAFT_156838</name>
</gene>
<dbReference type="OrthoDB" id="10260134at2759"/>
<dbReference type="GO" id="GO:0006636">
    <property type="term" value="P:unsaturated fatty acid biosynthetic process"/>
    <property type="evidence" value="ECO:0007669"/>
    <property type="project" value="TreeGrafter"/>
</dbReference>
<dbReference type="Proteomes" id="UP000008370">
    <property type="component" value="Unassembled WGS sequence"/>
</dbReference>
<evidence type="ECO:0000256" key="9">
    <source>
        <dbReference type="ARBA" id="ARBA00023136"/>
    </source>
</evidence>
<comment type="similarity">
    <text evidence="2 11">Belongs to the fatty acid desaturase type 1 family.</text>
</comment>
<evidence type="ECO:0000256" key="3">
    <source>
        <dbReference type="ARBA" id="ARBA00022516"/>
    </source>
</evidence>
<dbReference type="PRINTS" id="PR00075">
    <property type="entry name" value="FACDDSATRASE"/>
</dbReference>
<keyword evidence="3 11" id="KW-0444">Lipid biosynthesis</keyword>
<evidence type="ECO:0000256" key="1">
    <source>
        <dbReference type="ARBA" id="ARBA00004141"/>
    </source>
</evidence>
<name>K5WCA1_PHACS</name>
<evidence type="ECO:0000256" key="8">
    <source>
        <dbReference type="ARBA" id="ARBA00023098"/>
    </source>
</evidence>
<keyword evidence="7 11" id="KW-0560">Oxidoreductase</keyword>
<keyword evidence="4 11" id="KW-0812">Transmembrane</keyword>
<comment type="cofactor">
    <cofactor evidence="11">
        <name>Fe(2+)</name>
        <dbReference type="ChEBI" id="CHEBI:29033"/>
    </cofactor>
</comment>
<evidence type="ECO:0000256" key="6">
    <source>
        <dbReference type="ARBA" id="ARBA00022989"/>
    </source>
</evidence>
<dbReference type="InterPro" id="IPR036400">
    <property type="entry name" value="Cyt_B5-like_heme/steroid_sf"/>
</dbReference>
<dbReference type="RefSeq" id="XP_007391000.1">
    <property type="nucleotide sequence ID" value="XM_007390938.1"/>
</dbReference>
<dbReference type="SUPFAM" id="SSF55856">
    <property type="entry name" value="Cytochrome b5-like heme/steroid binding domain"/>
    <property type="match status" value="1"/>
</dbReference>
<keyword evidence="14" id="KW-1185">Reference proteome</keyword>
<evidence type="ECO:0000256" key="2">
    <source>
        <dbReference type="ARBA" id="ARBA00009295"/>
    </source>
</evidence>
<proteinExistence type="inferred from homology"/>
<keyword evidence="10 11" id="KW-0275">Fatty acid biosynthesis</keyword>
<comment type="subcellular location">
    <subcellularLocation>
        <location evidence="1">Membrane</location>
        <topology evidence="1">Multi-pass membrane protein</topology>
    </subcellularLocation>
</comment>
<dbReference type="HOGENOM" id="CLU_027359_3_0_1"/>
<keyword evidence="9 12" id="KW-0472">Membrane</keyword>
<dbReference type="InterPro" id="IPR015876">
    <property type="entry name" value="Acyl-CoA_DS"/>
</dbReference>
<evidence type="ECO:0000256" key="10">
    <source>
        <dbReference type="ARBA" id="ARBA00023160"/>
    </source>
</evidence>
<dbReference type="CDD" id="cd03505">
    <property type="entry name" value="Delta9-FADS-like"/>
    <property type="match status" value="1"/>
</dbReference>
<dbReference type="GO" id="GO:0004768">
    <property type="term" value="F:stearoyl-CoA 9-desaturase activity"/>
    <property type="evidence" value="ECO:0007669"/>
    <property type="project" value="TreeGrafter"/>
</dbReference>
<evidence type="ECO:0000256" key="7">
    <source>
        <dbReference type="ARBA" id="ARBA00023002"/>
    </source>
</evidence>
<reference evidence="13 14" key="1">
    <citation type="journal article" date="2012" name="BMC Genomics">
        <title>Comparative genomics of the white-rot fungi, Phanerochaete carnosa and P. chrysosporium, to elucidate the genetic basis of the distinct wood types they colonize.</title>
        <authorList>
            <person name="Suzuki H."/>
            <person name="MacDonald J."/>
            <person name="Syed K."/>
            <person name="Salamov A."/>
            <person name="Hori C."/>
            <person name="Aerts A."/>
            <person name="Henrissat B."/>
            <person name="Wiebenga A."/>
            <person name="vanKuyk P.A."/>
            <person name="Barry K."/>
            <person name="Lindquist E."/>
            <person name="LaButti K."/>
            <person name="Lapidus A."/>
            <person name="Lucas S."/>
            <person name="Coutinho P."/>
            <person name="Gong Y."/>
            <person name="Samejima M."/>
            <person name="Mahadevan R."/>
            <person name="Abou-Zaid M."/>
            <person name="de Vries R.P."/>
            <person name="Igarashi K."/>
            <person name="Yadav J.S."/>
            <person name="Grigoriev I.V."/>
            <person name="Master E.R."/>
        </authorList>
    </citation>
    <scope>NUCLEOTIDE SEQUENCE [LARGE SCALE GENOMIC DNA]</scope>
    <source>
        <strain evidence="13 14">HHB-10118-sp</strain>
    </source>
</reference>
<dbReference type="AlphaFoldDB" id="K5WCA1"/>
<evidence type="ECO:0000313" key="13">
    <source>
        <dbReference type="EMBL" id="EKM61593.1"/>
    </source>
</evidence>
<evidence type="ECO:0000256" key="11">
    <source>
        <dbReference type="RuleBase" id="RU000581"/>
    </source>
</evidence>
<keyword evidence="5" id="KW-0276">Fatty acid metabolism</keyword>
<evidence type="ECO:0000256" key="4">
    <source>
        <dbReference type="ARBA" id="ARBA00022692"/>
    </source>
</evidence>
<dbReference type="PANTHER" id="PTHR11351">
    <property type="entry name" value="ACYL-COA DESATURASE"/>
    <property type="match status" value="1"/>
</dbReference>
<evidence type="ECO:0000256" key="12">
    <source>
        <dbReference type="SAM" id="Phobius"/>
    </source>
</evidence>
<dbReference type="GO" id="GO:0005506">
    <property type="term" value="F:iron ion binding"/>
    <property type="evidence" value="ECO:0007669"/>
    <property type="project" value="TreeGrafter"/>
</dbReference>
<dbReference type="KEGG" id="pco:PHACADRAFT_156838"/>